<dbReference type="RefSeq" id="WP_068719824.1">
    <property type="nucleotide sequence ID" value="NZ_LWDV01000010.1"/>
</dbReference>
<gene>
    <name evidence="4" type="ORF">U472_14610</name>
</gene>
<dbReference type="CDD" id="cd05254">
    <property type="entry name" value="dTDP_HR_like_SDR_e"/>
    <property type="match status" value="1"/>
</dbReference>
<dbReference type="EMBL" id="LWDV01000010">
    <property type="protein sequence ID" value="OCL25847.1"/>
    <property type="molecule type" value="Genomic_DNA"/>
</dbReference>
<keyword evidence="2" id="KW-0521">NADP</keyword>
<comment type="caution">
    <text evidence="4">The sequence shown here is derived from an EMBL/GenBank/DDBJ whole genome shotgun (WGS) entry which is preliminary data.</text>
</comment>
<comment type="function">
    <text evidence="2">Catalyzes the reduction of dTDP-6-deoxy-L-lyxo-4-hexulose to yield dTDP-L-rhamnose.</text>
</comment>
<dbReference type="EC" id="1.1.1.133" evidence="2"/>
<comment type="pathway">
    <text evidence="2">Carbohydrate biosynthesis; dTDP-L-rhamnose biosynthesis.</text>
</comment>
<protein>
    <recommendedName>
        <fullName evidence="2">dTDP-4-dehydrorhamnose reductase</fullName>
        <ecNumber evidence="2">1.1.1.133</ecNumber>
    </recommendedName>
</protein>
<dbReference type="InterPro" id="IPR036291">
    <property type="entry name" value="NAD(P)-bd_dom_sf"/>
</dbReference>
<evidence type="ECO:0000256" key="1">
    <source>
        <dbReference type="ARBA" id="ARBA00010944"/>
    </source>
</evidence>
<comment type="similarity">
    <text evidence="1 2">Belongs to the dTDP-4-dehydrorhamnose reductase family.</text>
</comment>
<dbReference type="GO" id="GO:0019305">
    <property type="term" value="P:dTDP-rhamnose biosynthetic process"/>
    <property type="evidence" value="ECO:0007669"/>
    <property type="project" value="UniProtKB-UniPathway"/>
</dbReference>
<name>A0A1C0A6U9_9FIRM</name>
<proteinExistence type="inferred from homology"/>
<sequence length="294" mass="33173">MMILLTGANGQLGQEFQKLFNQLGEEYIATDYIADNGCQALDITDHQAVEEFVADKEFDMIINCAAYNNVDKAEEEEKKAFALNCDAPKKLAEIAKKKGAVFVTYSTDFVFDGFKKTPYTEEDKTNPLSIYGKSKAQGEQMVLGAYNNSFVIRTSWVFGIGNNNFNKSVINWSRSKDELKIVDDQVSVPTYSWDLALYSWDLIQTDNYGLYHLSNNGEVSKYDQAKYVLDSIGWKGKLGRAKTADFNLPAKRAEYSKLDSSKAEELIGKKMPGWKDAIDRFLKELVDNGELKIN</sequence>
<keyword evidence="5" id="KW-1185">Reference proteome</keyword>
<dbReference type="Pfam" id="PF04321">
    <property type="entry name" value="RmlD_sub_bind"/>
    <property type="match status" value="1"/>
</dbReference>
<dbReference type="SUPFAM" id="SSF51735">
    <property type="entry name" value="NAD(P)-binding Rossmann-fold domains"/>
    <property type="match status" value="1"/>
</dbReference>
<dbReference type="Proteomes" id="UP000093514">
    <property type="component" value="Unassembled WGS sequence"/>
</dbReference>
<dbReference type="UniPathway" id="UPA00124"/>
<dbReference type="AlphaFoldDB" id="A0A1C0A6U9"/>
<keyword evidence="2" id="KW-0560">Oxidoreductase</keyword>
<evidence type="ECO:0000313" key="4">
    <source>
        <dbReference type="EMBL" id="OCL25847.1"/>
    </source>
</evidence>
<evidence type="ECO:0000259" key="3">
    <source>
        <dbReference type="Pfam" id="PF04321"/>
    </source>
</evidence>
<organism evidence="4 5">
    <name type="scientific">Orenia metallireducens</name>
    <dbReference type="NCBI Taxonomy" id="1413210"/>
    <lineage>
        <taxon>Bacteria</taxon>
        <taxon>Bacillati</taxon>
        <taxon>Bacillota</taxon>
        <taxon>Clostridia</taxon>
        <taxon>Halanaerobiales</taxon>
        <taxon>Halobacteroidaceae</taxon>
        <taxon>Orenia</taxon>
    </lineage>
</organism>
<feature type="domain" description="RmlD-like substrate binding" evidence="3">
    <location>
        <begin position="1"/>
        <end position="285"/>
    </location>
</feature>
<reference evidence="5" key="1">
    <citation type="submission" date="2016-07" db="EMBL/GenBank/DDBJ databases">
        <authorList>
            <person name="Florea S."/>
            <person name="Webb J.S."/>
            <person name="Jaromczyk J."/>
            <person name="Schardl C.L."/>
        </authorList>
    </citation>
    <scope>NUCLEOTIDE SEQUENCE [LARGE SCALE GENOMIC DNA]</scope>
    <source>
        <strain evidence="5">Z6</strain>
    </source>
</reference>
<evidence type="ECO:0000313" key="5">
    <source>
        <dbReference type="Proteomes" id="UP000093514"/>
    </source>
</evidence>
<dbReference type="Gene3D" id="3.40.50.720">
    <property type="entry name" value="NAD(P)-binding Rossmann-like Domain"/>
    <property type="match status" value="1"/>
</dbReference>
<dbReference type="InterPro" id="IPR029903">
    <property type="entry name" value="RmlD-like-bd"/>
</dbReference>
<dbReference type="PANTHER" id="PTHR10491">
    <property type="entry name" value="DTDP-4-DEHYDRORHAMNOSE REDUCTASE"/>
    <property type="match status" value="1"/>
</dbReference>
<evidence type="ECO:0000256" key="2">
    <source>
        <dbReference type="RuleBase" id="RU364082"/>
    </source>
</evidence>
<dbReference type="Gene3D" id="3.90.25.10">
    <property type="entry name" value="UDP-galactose 4-epimerase, domain 1"/>
    <property type="match status" value="1"/>
</dbReference>
<dbReference type="NCBIfam" id="TIGR01214">
    <property type="entry name" value="rmlD"/>
    <property type="match status" value="1"/>
</dbReference>
<reference evidence="4 5" key="2">
    <citation type="submission" date="2016-08" db="EMBL/GenBank/DDBJ databases">
        <title>Orenia metallireducens sp. nov. strain Z6, a Novel Metal-reducing Firmicute from the Deep Subsurface.</title>
        <authorList>
            <person name="Maxim B.I."/>
            <person name="Kenneth K."/>
            <person name="Flynn T.M."/>
            <person name="Oloughlin E.J."/>
            <person name="Locke R.A."/>
            <person name="Weber J.R."/>
            <person name="Egan S.M."/>
            <person name="Mackie R.I."/>
            <person name="Cann I.K."/>
        </authorList>
    </citation>
    <scope>NUCLEOTIDE SEQUENCE [LARGE SCALE GENOMIC DNA]</scope>
    <source>
        <strain evidence="4 5">Z6</strain>
    </source>
</reference>
<accession>A0A1C0A6U9</accession>
<dbReference type="InterPro" id="IPR005913">
    <property type="entry name" value="dTDP_dehydrorham_reduct"/>
</dbReference>
<dbReference type="PANTHER" id="PTHR10491:SF4">
    <property type="entry name" value="METHIONINE ADENOSYLTRANSFERASE 2 SUBUNIT BETA"/>
    <property type="match status" value="1"/>
</dbReference>
<dbReference type="GO" id="GO:0005829">
    <property type="term" value="C:cytosol"/>
    <property type="evidence" value="ECO:0007669"/>
    <property type="project" value="TreeGrafter"/>
</dbReference>
<dbReference type="GO" id="GO:0008831">
    <property type="term" value="F:dTDP-4-dehydrorhamnose reductase activity"/>
    <property type="evidence" value="ECO:0007669"/>
    <property type="project" value="UniProtKB-EC"/>
</dbReference>